<dbReference type="InterPro" id="IPR013656">
    <property type="entry name" value="PAS_4"/>
</dbReference>
<keyword evidence="6" id="KW-1185">Reference proteome</keyword>
<name>A0A919J605_9ACTN</name>
<comment type="similarity">
    <text evidence="2">Belongs to the methyl-accepting chemotaxis (MCP) protein family.</text>
</comment>
<reference evidence="5" key="1">
    <citation type="submission" date="2021-01" db="EMBL/GenBank/DDBJ databases">
        <title>Whole genome shotgun sequence of Actinoplanes ferrugineus NBRC 15555.</title>
        <authorList>
            <person name="Komaki H."/>
            <person name="Tamura T."/>
        </authorList>
    </citation>
    <scope>NUCLEOTIDE SEQUENCE</scope>
    <source>
        <strain evidence="5">NBRC 15555</strain>
    </source>
</reference>
<organism evidence="5 6">
    <name type="scientific">Paractinoplanes ferrugineus</name>
    <dbReference type="NCBI Taxonomy" id="113564"/>
    <lineage>
        <taxon>Bacteria</taxon>
        <taxon>Bacillati</taxon>
        <taxon>Actinomycetota</taxon>
        <taxon>Actinomycetes</taxon>
        <taxon>Micromonosporales</taxon>
        <taxon>Micromonosporaceae</taxon>
        <taxon>Paractinoplanes</taxon>
    </lineage>
</organism>
<dbReference type="InterPro" id="IPR004089">
    <property type="entry name" value="MCPsignal_dom"/>
</dbReference>
<accession>A0A919J605</accession>
<comment type="caution">
    <text evidence="5">The sequence shown here is derived from an EMBL/GenBank/DDBJ whole genome shotgun (WGS) entry which is preliminary data.</text>
</comment>
<dbReference type="Pfam" id="PF00015">
    <property type="entry name" value="MCPsignal"/>
    <property type="match status" value="1"/>
</dbReference>
<dbReference type="SUPFAM" id="SSF58104">
    <property type="entry name" value="Methyl-accepting chemotaxis protein (MCP) signaling domain"/>
    <property type="match status" value="1"/>
</dbReference>
<dbReference type="GO" id="GO:0006935">
    <property type="term" value="P:chemotaxis"/>
    <property type="evidence" value="ECO:0007669"/>
    <property type="project" value="InterPro"/>
</dbReference>
<protein>
    <recommendedName>
        <fullName evidence="4">Methyl-accepting transducer domain-containing protein</fullName>
    </recommendedName>
</protein>
<dbReference type="GO" id="GO:0004888">
    <property type="term" value="F:transmembrane signaling receptor activity"/>
    <property type="evidence" value="ECO:0007669"/>
    <property type="project" value="InterPro"/>
</dbReference>
<evidence type="ECO:0000256" key="1">
    <source>
        <dbReference type="ARBA" id="ARBA00023224"/>
    </source>
</evidence>
<dbReference type="EMBL" id="BOMM01000067">
    <property type="protein sequence ID" value="GIE15491.1"/>
    <property type="molecule type" value="Genomic_DNA"/>
</dbReference>
<dbReference type="Gene3D" id="1.10.287.950">
    <property type="entry name" value="Methyl-accepting chemotaxis protein"/>
    <property type="match status" value="1"/>
</dbReference>
<evidence type="ECO:0000259" key="4">
    <source>
        <dbReference type="PROSITE" id="PS50111"/>
    </source>
</evidence>
<dbReference type="CDD" id="cd00130">
    <property type="entry name" value="PAS"/>
    <property type="match status" value="1"/>
</dbReference>
<dbReference type="Gene3D" id="3.30.450.20">
    <property type="entry name" value="PAS domain"/>
    <property type="match status" value="1"/>
</dbReference>
<dbReference type="SUPFAM" id="SSF55785">
    <property type="entry name" value="PYP-like sensor domain (PAS domain)"/>
    <property type="match status" value="1"/>
</dbReference>
<evidence type="ECO:0000256" key="3">
    <source>
        <dbReference type="PROSITE-ProRule" id="PRU00284"/>
    </source>
</evidence>
<dbReference type="AlphaFoldDB" id="A0A919J605"/>
<dbReference type="InterPro" id="IPR000014">
    <property type="entry name" value="PAS"/>
</dbReference>
<keyword evidence="1 3" id="KW-0807">Transducer</keyword>
<dbReference type="PRINTS" id="PR00260">
    <property type="entry name" value="CHEMTRNSDUCR"/>
</dbReference>
<proteinExistence type="inferred from homology"/>
<dbReference type="GO" id="GO:0007165">
    <property type="term" value="P:signal transduction"/>
    <property type="evidence" value="ECO:0007669"/>
    <property type="project" value="UniProtKB-KW"/>
</dbReference>
<dbReference type="PANTHER" id="PTHR32089:SF112">
    <property type="entry name" value="LYSOZYME-LIKE PROTEIN-RELATED"/>
    <property type="match status" value="1"/>
</dbReference>
<evidence type="ECO:0000256" key="2">
    <source>
        <dbReference type="ARBA" id="ARBA00029447"/>
    </source>
</evidence>
<dbReference type="PROSITE" id="PS50111">
    <property type="entry name" value="CHEMOTAXIS_TRANSDUC_2"/>
    <property type="match status" value="1"/>
</dbReference>
<dbReference type="InterPro" id="IPR004090">
    <property type="entry name" value="Chemotax_Me-accpt_rcpt"/>
</dbReference>
<dbReference type="InterPro" id="IPR035965">
    <property type="entry name" value="PAS-like_dom_sf"/>
</dbReference>
<dbReference type="PANTHER" id="PTHR32089">
    <property type="entry name" value="METHYL-ACCEPTING CHEMOTAXIS PROTEIN MCPB"/>
    <property type="match status" value="1"/>
</dbReference>
<dbReference type="SMART" id="SM00283">
    <property type="entry name" value="MA"/>
    <property type="match status" value="1"/>
</dbReference>
<dbReference type="Pfam" id="PF08448">
    <property type="entry name" value="PAS_4"/>
    <property type="match status" value="1"/>
</dbReference>
<dbReference type="GO" id="GO:0016020">
    <property type="term" value="C:membrane"/>
    <property type="evidence" value="ECO:0007669"/>
    <property type="project" value="InterPro"/>
</dbReference>
<evidence type="ECO:0000313" key="5">
    <source>
        <dbReference type="EMBL" id="GIE15491.1"/>
    </source>
</evidence>
<gene>
    <name evidence="5" type="ORF">Afe05nite_73310</name>
</gene>
<evidence type="ECO:0000313" key="6">
    <source>
        <dbReference type="Proteomes" id="UP000598174"/>
    </source>
</evidence>
<feature type="domain" description="Methyl-accepting transducer" evidence="4">
    <location>
        <begin position="172"/>
        <end position="356"/>
    </location>
</feature>
<sequence>MFTTHRPVGDMTVTSPRSWTGGEVVEGVPAAIALTSVQANIFIADRGLNLVYANPMALQTITTMAAEIQRVFGVSTADLLGGSIHRFHRDPARIERILQDPSALPRHAQFTFGRVTLDTHINRIADPNGEVVGYVVAWQDISDKVAAQKQADVLLRRLSEAVDKNREVNSLIGSVATAMEQMSATIDDIARNGNQAGAVVADAATVVEAAGATMNSLGVASEQISDVVTTISRIARQTNLLALNATIEAARAGEAGKGFAVVAGEVKDLSSATQQATERIGEMIENIQNLSQTAAQDMNRIAEIVHSAHESQSAVATAVEEQTITNQSISRDLSAAAHHADAVTSDLATFLESAAH</sequence>
<dbReference type="RefSeq" id="WP_203821853.1">
    <property type="nucleotide sequence ID" value="NZ_BAAABP010000019.1"/>
</dbReference>
<dbReference type="Proteomes" id="UP000598174">
    <property type="component" value="Unassembled WGS sequence"/>
</dbReference>